<evidence type="ECO:0000313" key="1">
    <source>
        <dbReference type="EMBL" id="GGE29271.1"/>
    </source>
</evidence>
<gene>
    <name evidence="1" type="ORF">GCM10011571_34250</name>
</gene>
<dbReference type="PANTHER" id="PTHR30137">
    <property type="entry name" value="LUCIFERASE-LIKE MONOOXYGENASE"/>
    <property type="match status" value="1"/>
</dbReference>
<dbReference type="Gene3D" id="3.20.20.30">
    <property type="entry name" value="Luciferase-like domain"/>
    <property type="match status" value="1"/>
</dbReference>
<reference evidence="1" key="2">
    <citation type="submission" date="2020-09" db="EMBL/GenBank/DDBJ databases">
        <authorList>
            <person name="Sun Q."/>
            <person name="Zhou Y."/>
        </authorList>
    </citation>
    <scope>NUCLEOTIDE SEQUENCE</scope>
    <source>
        <strain evidence="1">CGMCC 1.15179</strain>
    </source>
</reference>
<keyword evidence="2" id="KW-1185">Reference proteome</keyword>
<organism evidence="1 2">
    <name type="scientific">Marinithermofilum abyssi</name>
    <dbReference type="NCBI Taxonomy" id="1571185"/>
    <lineage>
        <taxon>Bacteria</taxon>
        <taxon>Bacillati</taxon>
        <taxon>Bacillota</taxon>
        <taxon>Bacilli</taxon>
        <taxon>Bacillales</taxon>
        <taxon>Thermoactinomycetaceae</taxon>
        <taxon>Marinithermofilum</taxon>
    </lineage>
</organism>
<dbReference type="Proteomes" id="UP000625210">
    <property type="component" value="Unassembled WGS sequence"/>
</dbReference>
<comment type="caution">
    <text evidence="1">The sequence shown here is derived from an EMBL/GenBank/DDBJ whole genome shotgun (WGS) entry which is preliminary data.</text>
</comment>
<dbReference type="GO" id="GO:0016705">
    <property type="term" value="F:oxidoreductase activity, acting on paired donors, with incorporation or reduction of molecular oxygen"/>
    <property type="evidence" value="ECO:0007669"/>
    <property type="project" value="InterPro"/>
</dbReference>
<protein>
    <recommendedName>
        <fullName evidence="3">Luciferase-like monooxygenase</fullName>
    </recommendedName>
</protein>
<sequence length="151" mass="17560">MGIAYINSRSRGELADMIYTYWEAYRRHGYGNPDKLDIPVAFHVHVAEIREEAEANTRGPLDLYLKTRQYGRDIRFDDLKQREQVLVGSPEDVIRQIEAYHEIGITNLMALMNFGGMAHEKVCRSLELFGKHVIPAFKKQTGDDRRVRTYE</sequence>
<dbReference type="AlphaFoldDB" id="A0A8J2VM16"/>
<dbReference type="InterPro" id="IPR050766">
    <property type="entry name" value="Bact_Lucif_Oxidored"/>
</dbReference>
<evidence type="ECO:0008006" key="3">
    <source>
        <dbReference type="Google" id="ProtNLM"/>
    </source>
</evidence>
<dbReference type="PANTHER" id="PTHR30137:SF6">
    <property type="entry name" value="LUCIFERASE-LIKE MONOOXYGENASE"/>
    <property type="match status" value="1"/>
</dbReference>
<dbReference type="InterPro" id="IPR036661">
    <property type="entry name" value="Luciferase-like_sf"/>
</dbReference>
<dbReference type="GO" id="GO:0005829">
    <property type="term" value="C:cytosol"/>
    <property type="evidence" value="ECO:0007669"/>
    <property type="project" value="TreeGrafter"/>
</dbReference>
<dbReference type="RefSeq" id="WP_188649096.1">
    <property type="nucleotide sequence ID" value="NZ_BMHQ01000021.1"/>
</dbReference>
<proteinExistence type="predicted"/>
<dbReference type="EMBL" id="BMHQ01000021">
    <property type="protein sequence ID" value="GGE29271.1"/>
    <property type="molecule type" value="Genomic_DNA"/>
</dbReference>
<name>A0A8J2VM16_9BACL</name>
<dbReference type="SUPFAM" id="SSF51679">
    <property type="entry name" value="Bacterial luciferase-like"/>
    <property type="match status" value="1"/>
</dbReference>
<evidence type="ECO:0000313" key="2">
    <source>
        <dbReference type="Proteomes" id="UP000625210"/>
    </source>
</evidence>
<reference evidence="1" key="1">
    <citation type="journal article" date="2014" name="Int. J. Syst. Evol. Microbiol.">
        <title>Complete genome sequence of Corynebacterium casei LMG S-19264T (=DSM 44701T), isolated from a smear-ripened cheese.</title>
        <authorList>
            <consortium name="US DOE Joint Genome Institute (JGI-PGF)"/>
            <person name="Walter F."/>
            <person name="Albersmeier A."/>
            <person name="Kalinowski J."/>
            <person name="Ruckert C."/>
        </authorList>
    </citation>
    <scope>NUCLEOTIDE SEQUENCE</scope>
    <source>
        <strain evidence="1">CGMCC 1.15179</strain>
    </source>
</reference>
<accession>A0A8J2VM16</accession>